<reference evidence="1" key="1">
    <citation type="submission" date="2018-06" db="EMBL/GenBank/DDBJ databases">
        <authorList>
            <person name="Zhirakovskaya E."/>
        </authorList>
    </citation>
    <scope>NUCLEOTIDE SEQUENCE</scope>
</reference>
<sequence>MYSLNELKKQNQEINDLIDVLQILIREEALINNPVVCDLVSRFNEKVWMHLVFEDKSIYSELARHHNPDISQIAHEFHNSAKVIKKDFSAYMKLWCLVSGAERHHQAFYEQSSDIMNKVKLRVIFETEKVFPLIESSETTYVKV</sequence>
<dbReference type="AlphaFoldDB" id="A0A3B0XSW0"/>
<proteinExistence type="predicted"/>
<dbReference type="EMBL" id="UOFI01000093">
    <property type="protein sequence ID" value="VAW67173.1"/>
    <property type="molecule type" value="Genomic_DNA"/>
</dbReference>
<protein>
    <recommendedName>
        <fullName evidence="2">Hemerythrin-like domain-containing protein</fullName>
    </recommendedName>
</protein>
<name>A0A3B0XSW0_9ZZZZ</name>
<organism evidence="1">
    <name type="scientific">hydrothermal vent metagenome</name>
    <dbReference type="NCBI Taxonomy" id="652676"/>
    <lineage>
        <taxon>unclassified sequences</taxon>
        <taxon>metagenomes</taxon>
        <taxon>ecological metagenomes</taxon>
    </lineage>
</organism>
<accession>A0A3B0XSW0</accession>
<evidence type="ECO:0000313" key="1">
    <source>
        <dbReference type="EMBL" id="VAW67173.1"/>
    </source>
</evidence>
<evidence type="ECO:0008006" key="2">
    <source>
        <dbReference type="Google" id="ProtNLM"/>
    </source>
</evidence>
<gene>
    <name evidence="1" type="ORF">MNBD_GAMMA09-3038</name>
</gene>